<keyword evidence="1" id="KW-0812">Transmembrane</keyword>
<evidence type="ECO:0000313" key="3">
    <source>
        <dbReference type="Proteomes" id="UP001162156"/>
    </source>
</evidence>
<organism evidence="2 3">
    <name type="scientific">Rhamnusium bicolor</name>
    <dbReference type="NCBI Taxonomy" id="1586634"/>
    <lineage>
        <taxon>Eukaryota</taxon>
        <taxon>Metazoa</taxon>
        <taxon>Ecdysozoa</taxon>
        <taxon>Arthropoda</taxon>
        <taxon>Hexapoda</taxon>
        <taxon>Insecta</taxon>
        <taxon>Pterygota</taxon>
        <taxon>Neoptera</taxon>
        <taxon>Endopterygota</taxon>
        <taxon>Coleoptera</taxon>
        <taxon>Polyphaga</taxon>
        <taxon>Cucujiformia</taxon>
        <taxon>Chrysomeloidea</taxon>
        <taxon>Cerambycidae</taxon>
        <taxon>Lepturinae</taxon>
        <taxon>Rhagiini</taxon>
        <taxon>Rhamnusium</taxon>
    </lineage>
</organism>
<dbReference type="Proteomes" id="UP001162156">
    <property type="component" value="Unassembled WGS sequence"/>
</dbReference>
<keyword evidence="1" id="KW-0472">Membrane</keyword>
<gene>
    <name evidence="2" type="ORF">NQ314_019244</name>
</gene>
<keyword evidence="1" id="KW-1133">Transmembrane helix</keyword>
<evidence type="ECO:0000313" key="2">
    <source>
        <dbReference type="EMBL" id="KAJ8928182.1"/>
    </source>
</evidence>
<protein>
    <recommendedName>
        <fullName evidence="4">DUF4371 domain-containing protein</fullName>
    </recommendedName>
</protein>
<dbReference type="InterPro" id="IPR052958">
    <property type="entry name" value="IFN-induced_PKR_regulator"/>
</dbReference>
<dbReference type="PANTHER" id="PTHR46289:SF14">
    <property type="entry name" value="DUF4371 DOMAIN-CONTAINING PROTEIN"/>
    <property type="match status" value="1"/>
</dbReference>
<accession>A0AAV8WPV3</accession>
<name>A0AAV8WPV3_9CUCU</name>
<proteinExistence type="predicted"/>
<keyword evidence="3" id="KW-1185">Reference proteome</keyword>
<evidence type="ECO:0008006" key="4">
    <source>
        <dbReference type="Google" id="ProtNLM"/>
    </source>
</evidence>
<sequence length="235" mass="27029">MEYAENFIRTYEDSGKEVINILDSRRHEQIKQNRERHRPIIESLIYLGRQNISLRGHRDHGKLEIGKSSTSSDANEGNFRQLLIFRVSSEDHELKSHLESCSSKATYISKNIQNQWTERHDSVLKFKVCFVHIVDSLHTISTWKDANTSSKAQSLMASVLSTNFITALYALSFVLSITLNLSRVLQKKSLDKSFAKLLIDDILSVLRDNRQNADASFTKLFKEIDDCQKKLDIPL</sequence>
<comment type="caution">
    <text evidence="2">The sequence shown here is derived from an EMBL/GenBank/DDBJ whole genome shotgun (WGS) entry which is preliminary data.</text>
</comment>
<feature type="transmembrane region" description="Helical" evidence="1">
    <location>
        <begin position="155"/>
        <end position="179"/>
    </location>
</feature>
<dbReference type="AlphaFoldDB" id="A0AAV8WPV3"/>
<reference evidence="2" key="1">
    <citation type="journal article" date="2023" name="Insect Mol. Biol.">
        <title>Genome sequencing provides insights into the evolution of gene families encoding plant cell wall-degrading enzymes in longhorned beetles.</title>
        <authorList>
            <person name="Shin N.R."/>
            <person name="Okamura Y."/>
            <person name="Kirsch R."/>
            <person name="Pauchet Y."/>
        </authorList>
    </citation>
    <scope>NUCLEOTIDE SEQUENCE</scope>
    <source>
        <strain evidence="2">RBIC_L_NR</strain>
    </source>
</reference>
<dbReference type="PANTHER" id="PTHR46289">
    <property type="entry name" value="52 KDA REPRESSOR OF THE INHIBITOR OF THE PROTEIN KINASE-LIKE PROTEIN-RELATED"/>
    <property type="match status" value="1"/>
</dbReference>
<dbReference type="EMBL" id="JANEYF010005426">
    <property type="protein sequence ID" value="KAJ8928182.1"/>
    <property type="molecule type" value="Genomic_DNA"/>
</dbReference>
<evidence type="ECO:0000256" key="1">
    <source>
        <dbReference type="SAM" id="Phobius"/>
    </source>
</evidence>